<gene>
    <name evidence="2" type="ORF">G1H11_14105</name>
</gene>
<dbReference type="GO" id="GO:0009253">
    <property type="term" value="P:peptidoglycan catabolic process"/>
    <property type="evidence" value="ECO:0007669"/>
    <property type="project" value="InterPro"/>
</dbReference>
<name>A0A6N9YNM6_9ACTN</name>
<organism evidence="2 3">
    <name type="scientific">Phytoactinopolyspora alkaliphila</name>
    <dbReference type="NCBI Taxonomy" id="1783498"/>
    <lineage>
        <taxon>Bacteria</taxon>
        <taxon>Bacillati</taxon>
        <taxon>Actinomycetota</taxon>
        <taxon>Actinomycetes</taxon>
        <taxon>Jiangellales</taxon>
        <taxon>Jiangellaceae</taxon>
        <taxon>Phytoactinopolyspora</taxon>
    </lineage>
</organism>
<evidence type="ECO:0000313" key="3">
    <source>
        <dbReference type="Proteomes" id="UP000469185"/>
    </source>
</evidence>
<comment type="caution">
    <text evidence="2">The sequence shown here is derived from an EMBL/GenBank/DDBJ whole genome shotgun (WGS) entry which is preliminary data.</text>
</comment>
<keyword evidence="3" id="KW-1185">Reference proteome</keyword>
<dbReference type="InterPro" id="IPR036505">
    <property type="entry name" value="Amidase/PGRP_sf"/>
</dbReference>
<dbReference type="SUPFAM" id="SSF55846">
    <property type="entry name" value="N-acetylmuramoyl-L-alanine amidase-like"/>
    <property type="match status" value="1"/>
</dbReference>
<evidence type="ECO:0000313" key="2">
    <source>
        <dbReference type="EMBL" id="NED96439.1"/>
    </source>
</evidence>
<evidence type="ECO:0000256" key="1">
    <source>
        <dbReference type="SAM" id="MobiDB-lite"/>
    </source>
</evidence>
<dbReference type="AlphaFoldDB" id="A0A6N9YNM6"/>
<protein>
    <recommendedName>
        <fullName evidence="4">N-acetylmuramoyl-L-alanine amidase</fullName>
    </recommendedName>
</protein>
<dbReference type="RefSeq" id="WP_163819228.1">
    <property type="nucleotide sequence ID" value="NZ_JAAGOB010000007.1"/>
</dbReference>
<evidence type="ECO:0008006" key="4">
    <source>
        <dbReference type="Google" id="ProtNLM"/>
    </source>
</evidence>
<proteinExistence type="predicted"/>
<sequence>MTGWDSRATIGLRAPRGINTNISATSGTAFHYAGGGTHRRTNHADCRALWRAYQDWHLAPGNANNYNDIAYNLGVCHHDIILEGRSTRDRPRVRGGANGNATVNGNRYSICAIWGSGDGDPPDSLLRAYLAARAFLRSEAGAGSGISGHRDLSSTSCPGDPIYAWIQDGAPHPGGAGDTDPPSQEDDMTPEQDKMLRDLYRVLCNSNAAMVQYPHNDGQGSVRYGVESGWARARQADLQTRNLDSKVWNRTNPTLDLVYGTMLRYLINAVRPDHSQTPGARVGFLKDLDKILEQQAAILAAVGGADSGQILARIDAHHAETMAAAADAEAALDVIVARNDELIAGQERLLGIVDDAISGERDAMDALRALHGILGATIGDESDEDDAELVDAEQ</sequence>
<reference evidence="2 3" key="1">
    <citation type="submission" date="2020-02" db="EMBL/GenBank/DDBJ databases">
        <authorList>
            <person name="Li X.-J."/>
            <person name="Feng X.-M."/>
        </authorList>
    </citation>
    <scope>NUCLEOTIDE SEQUENCE [LARGE SCALE GENOMIC DNA]</scope>
    <source>
        <strain evidence="2 3">CGMCC 4.7225</strain>
    </source>
</reference>
<dbReference type="Gene3D" id="3.40.80.10">
    <property type="entry name" value="Peptidoglycan recognition protein-like"/>
    <property type="match status" value="1"/>
</dbReference>
<accession>A0A6N9YNM6</accession>
<feature type="region of interest" description="Disordered" evidence="1">
    <location>
        <begin position="163"/>
        <end position="190"/>
    </location>
</feature>
<dbReference type="EMBL" id="JAAGOB010000007">
    <property type="protein sequence ID" value="NED96439.1"/>
    <property type="molecule type" value="Genomic_DNA"/>
</dbReference>
<dbReference type="Proteomes" id="UP000469185">
    <property type="component" value="Unassembled WGS sequence"/>
</dbReference>
<dbReference type="GO" id="GO:0008745">
    <property type="term" value="F:N-acetylmuramoyl-L-alanine amidase activity"/>
    <property type="evidence" value="ECO:0007669"/>
    <property type="project" value="InterPro"/>
</dbReference>